<dbReference type="SUPFAM" id="SSF56300">
    <property type="entry name" value="Metallo-dependent phosphatases"/>
    <property type="match status" value="1"/>
</dbReference>
<evidence type="ECO:0000256" key="3">
    <source>
        <dbReference type="ARBA" id="ARBA00022801"/>
    </source>
</evidence>
<sequence length="275" mass="31255">MAHYAIGDIQGCFAELSALLAKIGFNHGTDTLWLTGDIVNRGPQSLEALQFVMKHESSIRTVLGNHDLHMLAVSYGFGKIRRGDTIAPILEHPDNRKMLDWVRAQPLLIRGKKHVLVHAGLLPKWDIDKAESLALEVETELKSDRAKDYFLNMYGDKPKKWKNSLTGYDRLRMITNVFTRMRALTFKNKLDYDFKGGLKDMPDDLRPWFEAPERQHLSHTIVFGHWSALGYLNNYRVISLDTGALWGGQLTAINLDTNEVTQVSSQSKLHWATAL</sequence>
<dbReference type="PANTHER" id="PTHR40942">
    <property type="match status" value="1"/>
</dbReference>
<keyword evidence="3 5" id="KW-0378">Hydrolase</keyword>
<dbReference type="Pfam" id="PF00149">
    <property type="entry name" value="Metallophos"/>
    <property type="match status" value="1"/>
</dbReference>
<dbReference type="Gene3D" id="3.60.21.10">
    <property type="match status" value="1"/>
</dbReference>
<reference evidence="8" key="1">
    <citation type="submission" date="2017-01" db="EMBL/GenBank/DDBJ databases">
        <authorList>
            <person name="Mah S.A."/>
            <person name="Swanson W.J."/>
            <person name="Moy G.W."/>
            <person name="Vacquier V.D."/>
        </authorList>
    </citation>
    <scope>NUCLEOTIDE SEQUENCE [LARGE SCALE GENOMIC DNA]</scope>
    <source>
        <strain evidence="8">124861</strain>
    </source>
</reference>
<accession>A0A1X3D376</accession>
<dbReference type="NCBIfam" id="TIGR00668">
    <property type="entry name" value="apaH"/>
    <property type="match status" value="1"/>
</dbReference>
<evidence type="ECO:0000313" key="7">
    <source>
        <dbReference type="EMBL" id="OSI14389.1"/>
    </source>
</evidence>
<evidence type="ECO:0000313" key="8">
    <source>
        <dbReference type="Proteomes" id="UP000193303"/>
    </source>
</evidence>
<dbReference type="HAMAP" id="MF_00199">
    <property type="entry name" value="ApaH"/>
    <property type="match status" value="1"/>
</dbReference>
<dbReference type="NCBIfam" id="NF001204">
    <property type="entry name" value="PRK00166.1"/>
    <property type="match status" value="1"/>
</dbReference>
<dbReference type="EC" id="3.6.1.41" evidence="5"/>
<evidence type="ECO:0000259" key="6">
    <source>
        <dbReference type="Pfam" id="PF00149"/>
    </source>
</evidence>
<dbReference type="PANTHER" id="PTHR40942:SF4">
    <property type="entry name" value="CYTOCHROME C5"/>
    <property type="match status" value="1"/>
</dbReference>
<dbReference type="InterPro" id="IPR004617">
    <property type="entry name" value="ApaH"/>
</dbReference>
<feature type="domain" description="Calcineurin-like phosphoesterase" evidence="6">
    <location>
        <begin position="5"/>
        <end position="148"/>
    </location>
</feature>
<dbReference type="CDD" id="cd07422">
    <property type="entry name" value="MPP_ApaH"/>
    <property type="match status" value="1"/>
</dbReference>
<evidence type="ECO:0000256" key="4">
    <source>
        <dbReference type="ARBA" id="ARBA00049417"/>
    </source>
</evidence>
<dbReference type="InterPro" id="IPR004843">
    <property type="entry name" value="Calcineurin-like_PHP"/>
</dbReference>
<gene>
    <name evidence="5" type="primary">apaH</name>
    <name evidence="7" type="ORF">BV912_12570</name>
</gene>
<dbReference type="GO" id="GO:0008803">
    <property type="term" value="F:bis(5'-nucleosyl)-tetraphosphatase (symmetrical) activity"/>
    <property type="evidence" value="ECO:0007669"/>
    <property type="project" value="UniProtKB-UniRule"/>
</dbReference>
<dbReference type="OrthoDB" id="9807890at2"/>
<evidence type="ECO:0000256" key="5">
    <source>
        <dbReference type="HAMAP-Rule" id="MF_00199"/>
    </source>
</evidence>
<dbReference type="RefSeq" id="WP_085356542.1">
    <property type="nucleotide sequence ID" value="NZ_MTAA01000015.1"/>
</dbReference>
<dbReference type="EMBL" id="MTAB01000063">
    <property type="protein sequence ID" value="OSI14389.1"/>
    <property type="molecule type" value="Genomic_DNA"/>
</dbReference>
<organism evidence="7 8">
    <name type="scientific">Neisseria dumasiana</name>
    <dbReference type="NCBI Taxonomy" id="1931275"/>
    <lineage>
        <taxon>Bacteria</taxon>
        <taxon>Pseudomonadati</taxon>
        <taxon>Pseudomonadota</taxon>
        <taxon>Betaproteobacteria</taxon>
        <taxon>Neisseriales</taxon>
        <taxon>Neisseriaceae</taxon>
        <taxon>Neisseria</taxon>
    </lineage>
</organism>
<dbReference type="InterPro" id="IPR029052">
    <property type="entry name" value="Metallo-depent_PP-like"/>
</dbReference>
<comment type="function">
    <text evidence="1 5">Hydrolyzes diadenosine 5',5'''-P1,P4-tetraphosphate to yield ADP.</text>
</comment>
<dbReference type="STRING" id="1931275.BV914_07520"/>
<proteinExistence type="inferred from homology"/>
<comment type="catalytic activity">
    <reaction evidence="4 5">
        <text>P(1),P(4)-bis(5'-adenosyl) tetraphosphate + H2O = 2 ADP + 2 H(+)</text>
        <dbReference type="Rhea" id="RHEA:24252"/>
        <dbReference type="ChEBI" id="CHEBI:15377"/>
        <dbReference type="ChEBI" id="CHEBI:15378"/>
        <dbReference type="ChEBI" id="CHEBI:58141"/>
        <dbReference type="ChEBI" id="CHEBI:456216"/>
        <dbReference type="EC" id="3.6.1.41"/>
    </reaction>
</comment>
<name>A0A1X3D376_9NEIS</name>
<dbReference type="PIRSF" id="PIRSF000903">
    <property type="entry name" value="B5n-ttraPtase_sm"/>
    <property type="match status" value="1"/>
</dbReference>
<comment type="similarity">
    <text evidence="2 5">Belongs to the Ap4A hydrolase family.</text>
</comment>
<comment type="caution">
    <text evidence="7">The sequence shown here is derived from an EMBL/GenBank/DDBJ whole genome shotgun (WGS) entry which is preliminary data.</text>
</comment>
<evidence type="ECO:0000256" key="1">
    <source>
        <dbReference type="ARBA" id="ARBA00003413"/>
    </source>
</evidence>
<dbReference type="AlphaFoldDB" id="A0A1X3D376"/>
<dbReference type="Proteomes" id="UP000193303">
    <property type="component" value="Unassembled WGS sequence"/>
</dbReference>
<protein>
    <recommendedName>
        <fullName evidence="5">Bis(5'-nucleosyl)-tetraphosphatase, symmetrical</fullName>
        <ecNumber evidence="5">3.6.1.41</ecNumber>
    </recommendedName>
    <alternativeName>
        <fullName evidence="5">Ap4A hydrolase</fullName>
    </alternativeName>
    <alternativeName>
        <fullName evidence="5">Diadenosine 5',5'''-P1,P4-tetraphosphate pyrophosphohydrolase</fullName>
    </alternativeName>
    <alternativeName>
        <fullName evidence="5">Diadenosine tetraphosphatase</fullName>
    </alternativeName>
</protein>
<evidence type="ECO:0000256" key="2">
    <source>
        <dbReference type="ARBA" id="ARBA00005419"/>
    </source>
</evidence>